<feature type="compositionally biased region" description="Basic and acidic residues" evidence="2">
    <location>
        <begin position="394"/>
        <end position="408"/>
    </location>
</feature>
<dbReference type="InterPro" id="IPR052989">
    <property type="entry name" value="Mg-chelatase_DI-like"/>
</dbReference>
<feature type="region of interest" description="Disordered" evidence="2">
    <location>
        <begin position="290"/>
        <end position="411"/>
    </location>
</feature>
<dbReference type="InterPro" id="IPR036465">
    <property type="entry name" value="vWFA_dom_sf"/>
</dbReference>
<gene>
    <name evidence="4" type="ORF">GCM10022242_25400</name>
</gene>
<name>A0ABP7IN98_9ACTN</name>
<dbReference type="InterPro" id="IPR002035">
    <property type="entry name" value="VWF_A"/>
</dbReference>
<dbReference type="Gene3D" id="3.40.50.410">
    <property type="entry name" value="von Willebrand factor, type A domain"/>
    <property type="match status" value="1"/>
</dbReference>
<dbReference type="SUPFAM" id="SSF53300">
    <property type="entry name" value="vWA-like"/>
    <property type="match status" value="1"/>
</dbReference>
<dbReference type="InterPro" id="IPR041628">
    <property type="entry name" value="ChlI/MoxR_AAA_lid"/>
</dbReference>
<dbReference type="Gene3D" id="3.40.50.300">
    <property type="entry name" value="P-loop containing nucleotide triphosphate hydrolases"/>
    <property type="match status" value="1"/>
</dbReference>
<dbReference type="EMBL" id="BAABAH010000008">
    <property type="protein sequence ID" value="GAA3822753.1"/>
    <property type="molecule type" value="Genomic_DNA"/>
</dbReference>
<dbReference type="Pfam" id="PF13519">
    <property type="entry name" value="VWA_2"/>
    <property type="match status" value="1"/>
</dbReference>
<dbReference type="SMART" id="SM00382">
    <property type="entry name" value="AAA"/>
    <property type="match status" value="1"/>
</dbReference>
<evidence type="ECO:0000259" key="3">
    <source>
        <dbReference type="PROSITE" id="PS50234"/>
    </source>
</evidence>
<dbReference type="Pfam" id="PF07728">
    <property type="entry name" value="AAA_5"/>
    <property type="match status" value="1"/>
</dbReference>
<dbReference type="PROSITE" id="PS50234">
    <property type="entry name" value="VWFA"/>
    <property type="match status" value="1"/>
</dbReference>
<accession>A0ABP7IN98</accession>
<organism evidence="4 5">
    <name type="scientific">Nocardioides panacisoli</name>
    <dbReference type="NCBI Taxonomy" id="627624"/>
    <lineage>
        <taxon>Bacteria</taxon>
        <taxon>Bacillati</taxon>
        <taxon>Actinomycetota</taxon>
        <taxon>Actinomycetes</taxon>
        <taxon>Propionibacteriales</taxon>
        <taxon>Nocardioidaceae</taxon>
        <taxon>Nocardioides</taxon>
    </lineage>
</organism>
<dbReference type="InterPro" id="IPR003593">
    <property type="entry name" value="AAA+_ATPase"/>
</dbReference>
<evidence type="ECO:0000256" key="1">
    <source>
        <dbReference type="ARBA" id="ARBA00005799"/>
    </source>
</evidence>
<comment type="similarity">
    <text evidence="1">Belongs to the Mg-chelatase subunits D/I family.</text>
</comment>
<dbReference type="PANTHER" id="PTHR35023">
    <property type="entry name" value="CHELATASE-RELATED"/>
    <property type="match status" value="1"/>
</dbReference>
<feature type="domain" description="VWFA" evidence="3">
    <location>
        <begin position="456"/>
        <end position="592"/>
    </location>
</feature>
<dbReference type="PANTHER" id="PTHR35023:SF1">
    <property type="entry name" value="MG-PROTOPORPHYRIN IX CHELATASE"/>
    <property type="match status" value="1"/>
</dbReference>
<evidence type="ECO:0000313" key="5">
    <source>
        <dbReference type="Proteomes" id="UP001501821"/>
    </source>
</evidence>
<reference evidence="5" key="1">
    <citation type="journal article" date="2019" name="Int. J. Syst. Evol. Microbiol.">
        <title>The Global Catalogue of Microorganisms (GCM) 10K type strain sequencing project: providing services to taxonomists for standard genome sequencing and annotation.</title>
        <authorList>
            <consortium name="The Broad Institute Genomics Platform"/>
            <consortium name="The Broad Institute Genome Sequencing Center for Infectious Disease"/>
            <person name="Wu L."/>
            <person name="Ma J."/>
        </authorList>
    </citation>
    <scope>NUCLEOTIDE SEQUENCE [LARGE SCALE GENOMIC DNA]</scope>
    <source>
        <strain evidence="5">JCM 16953</strain>
    </source>
</reference>
<sequence>MSYPFSAVLGASPDHPDGLSPMALALVLTAISPEVGGVLVRGEKGTAKSTIVRALAAVLPPVDDRPARLVELPIGATEDRVLGSIDLERALGEGRAEYQPGLLVQAHRGLLYVDEVNLLHDHLVDVLLDAAAMGRVRVERDGVSVERDARFVLVGTMNPEEGELRPQLLDRFGLAVEVAAPREPALRAEVVRRRIAHDADPAAFAARWADAEETLRSRIADARKLVGDVVLSDRALLRIAEVCAAFDVDGLRADIVMARTAAAHAAWCGRSTVQLADVEVAARLALPHRRRRDPFDSPGLDDDLLRDALGPDDLDPDGGPDPEPDPDGPGGPPDTSPGDATSYESDAPASDPQDVAEGGGPAPTSAATAGSPYRTRLFTVTGAGAGTAGRRSRARTDSGRRVGAERPGDGSGALHLVETILAAAPHQHARGRTGGRLLLRPADVRVAVREGRESNLVLFCVDASGSMAARRRMEQVKTAVLSLLLDAYQRRDKVGMVTFRGDRADLALPPTGSVDVAARRLGDLPTGGRTPLAEGLLRATAVLEVERIRDPRRRPLLVVVTDGRATAGGDAVARSRAAAADLARAGVASVVVDCESGPMRMGLARVLAEHLGAEHVPVGDVSADALVTAARGRAA</sequence>
<dbReference type="InterPro" id="IPR041702">
    <property type="entry name" value="BchD/ChlD_VWA"/>
</dbReference>
<dbReference type="Pfam" id="PF17863">
    <property type="entry name" value="AAA_lid_2"/>
    <property type="match status" value="1"/>
</dbReference>
<evidence type="ECO:0000256" key="2">
    <source>
        <dbReference type="SAM" id="MobiDB-lite"/>
    </source>
</evidence>
<dbReference type="SUPFAM" id="SSF52540">
    <property type="entry name" value="P-loop containing nucleoside triphosphate hydrolases"/>
    <property type="match status" value="1"/>
</dbReference>
<dbReference type="CDD" id="cd00009">
    <property type="entry name" value="AAA"/>
    <property type="match status" value="1"/>
</dbReference>
<dbReference type="CDD" id="cd01451">
    <property type="entry name" value="vWA_Magnesium_chelatase"/>
    <property type="match status" value="1"/>
</dbReference>
<dbReference type="InterPro" id="IPR027417">
    <property type="entry name" value="P-loop_NTPase"/>
</dbReference>
<feature type="compositionally biased region" description="Low complexity" evidence="2">
    <location>
        <begin position="362"/>
        <end position="372"/>
    </location>
</feature>
<dbReference type="InterPro" id="IPR011704">
    <property type="entry name" value="ATPase_dyneun-rel_AAA"/>
</dbReference>
<proteinExistence type="inferred from homology"/>
<dbReference type="Gene3D" id="1.10.8.80">
    <property type="entry name" value="Magnesium chelatase subunit I, C-Terminal domain"/>
    <property type="match status" value="1"/>
</dbReference>
<dbReference type="RefSeq" id="WP_344775949.1">
    <property type="nucleotide sequence ID" value="NZ_BAABAH010000008.1"/>
</dbReference>
<comment type="caution">
    <text evidence="4">The sequence shown here is derived from an EMBL/GenBank/DDBJ whole genome shotgun (WGS) entry which is preliminary data.</text>
</comment>
<dbReference type="SMART" id="SM00327">
    <property type="entry name" value="VWA"/>
    <property type="match status" value="1"/>
</dbReference>
<feature type="compositionally biased region" description="Acidic residues" evidence="2">
    <location>
        <begin position="299"/>
        <end position="326"/>
    </location>
</feature>
<protein>
    <submittedName>
        <fullName evidence="4">Magnesium chelatase subunit D family protein</fullName>
    </submittedName>
</protein>
<dbReference type="Proteomes" id="UP001501821">
    <property type="component" value="Unassembled WGS sequence"/>
</dbReference>
<evidence type="ECO:0000313" key="4">
    <source>
        <dbReference type="EMBL" id="GAA3822753.1"/>
    </source>
</evidence>
<keyword evidence="5" id="KW-1185">Reference proteome</keyword>